<dbReference type="SUPFAM" id="SSF51569">
    <property type="entry name" value="Aldolase"/>
    <property type="match status" value="1"/>
</dbReference>
<dbReference type="Pfam" id="PF00701">
    <property type="entry name" value="DHDPS"/>
    <property type="match status" value="1"/>
</dbReference>
<feature type="site" description="Part of a proton relay during catalysis" evidence="12">
    <location>
        <position position="115"/>
    </location>
</feature>
<keyword evidence="6 12" id="KW-0028">Amino-acid biosynthesis</keyword>
<evidence type="ECO:0000256" key="1">
    <source>
        <dbReference type="ARBA" id="ARBA00003294"/>
    </source>
</evidence>
<evidence type="ECO:0000256" key="5">
    <source>
        <dbReference type="ARBA" id="ARBA00022490"/>
    </source>
</evidence>
<dbReference type="GO" id="GO:0008840">
    <property type="term" value="F:4-hydroxy-tetrahydrodipicolinate synthase activity"/>
    <property type="evidence" value="ECO:0007669"/>
    <property type="project" value="UniProtKB-EC"/>
</dbReference>
<comment type="subunit">
    <text evidence="12">Homotetramer; dimer of dimers.</text>
</comment>
<keyword evidence="10 12" id="KW-0704">Schiff base</keyword>
<dbReference type="InterPro" id="IPR013785">
    <property type="entry name" value="Aldolase_TIM"/>
</dbReference>
<comment type="subcellular location">
    <subcellularLocation>
        <location evidence="12">Cytoplasm</location>
    </subcellularLocation>
</comment>
<name>A0ABW3QAT0_9BACL</name>
<comment type="similarity">
    <text evidence="3 12 13">Belongs to the DapA family.</text>
</comment>
<feature type="binding site" evidence="12">
    <location>
        <position position="50"/>
    </location>
    <ligand>
        <name>pyruvate</name>
        <dbReference type="ChEBI" id="CHEBI:15361"/>
    </ligand>
</feature>
<dbReference type="Proteomes" id="UP001597169">
    <property type="component" value="Unassembled WGS sequence"/>
</dbReference>
<evidence type="ECO:0000256" key="4">
    <source>
        <dbReference type="ARBA" id="ARBA00012086"/>
    </source>
</evidence>
<feature type="active site" description="Schiff-base intermediate with substrate" evidence="12">
    <location>
        <position position="168"/>
    </location>
</feature>
<dbReference type="EMBL" id="JBHTKX010000007">
    <property type="protein sequence ID" value="MFD1131130.1"/>
    <property type="molecule type" value="Genomic_DNA"/>
</dbReference>
<evidence type="ECO:0000256" key="3">
    <source>
        <dbReference type="ARBA" id="ARBA00007592"/>
    </source>
</evidence>
<keyword evidence="9 12" id="KW-0456">Lyase</keyword>
<feature type="site" description="Part of a proton relay during catalysis" evidence="12">
    <location>
        <position position="49"/>
    </location>
</feature>
<dbReference type="PRINTS" id="PR00146">
    <property type="entry name" value="DHPICSNTHASE"/>
</dbReference>
<keyword evidence="15" id="KW-1185">Reference proteome</keyword>
<dbReference type="PANTHER" id="PTHR12128">
    <property type="entry name" value="DIHYDRODIPICOLINATE SYNTHASE"/>
    <property type="match status" value="1"/>
</dbReference>
<sequence>MLSEQNLKGIYVPVVTPFQTNHTLDLASFESYLKHLLVHDIDGLVINGTTGECPTTNWEEVTSQVEIAKIVMKQLNKRVPIVIGTGTNDTLSSVKRTERAGELGADAVLVVTPYYNKPTDKGVVEHFRKISEAGVPVIAYEIPGRTGIRLSVDAIREILELPQVIGLKDSSGGVELVSELSRHGSKPVLCGEDLLFHASLSQGASGGMLASANLNTSKFIDVYNRYISGEVSESKKQFDELVPLIRLLFQEEPNPAPLKWILSELGWIESDSVRLPLLPISDPLKEEIRKHI</sequence>
<comment type="caution">
    <text evidence="12">Was originally thought to be a dihydrodipicolinate synthase (DHDPS), catalyzing the condensation of (S)-aspartate-beta-semialdehyde [(S)-ASA] and pyruvate to dihydrodipicolinate (DHDP). However, it was shown in E.coli that the product of the enzymatic reaction is not dihydrodipicolinate but in fact (4S)-4-hydroxy-2,3,4,5-tetrahydro-(2S)-dipicolinic acid (HTPA), and that the consecutive dehydration reaction leading to DHDP is not spontaneous but catalyzed by DapB.</text>
</comment>
<evidence type="ECO:0000313" key="15">
    <source>
        <dbReference type="Proteomes" id="UP001597169"/>
    </source>
</evidence>
<comment type="catalytic activity">
    <reaction evidence="11 12">
        <text>L-aspartate 4-semialdehyde + pyruvate = (2S,4S)-4-hydroxy-2,3,4,5-tetrahydrodipicolinate + H2O + H(+)</text>
        <dbReference type="Rhea" id="RHEA:34171"/>
        <dbReference type="ChEBI" id="CHEBI:15361"/>
        <dbReference type="ChEBI" id="CHEBI:15377"/>
        <dbReference type="ChEBI" id="CHEBI:15378"/>
        <dbReference type="ChEBI" id="CHEBI:67139"/>
        <dbReference type="ChEBI" id="CHEBI:537519"/>
        <dbReference type="EC" id="4.3.3.7"/>
    </reaction>
</comment>
<dbReference type="NCBIfam" id="TIGR00674">
    <property type="entry name" value="dapA"/>
    <property type="match status" value="1"/>
</dbReference>
<dbReference type="HAMAP" id="MF_00418">
    <property type="entry name" value="DapA"/>
    <property type="match status" value="1"/>
</dbReference>
<evidence type="ECO:0000256" key="9">
    <source>
        <dbReference type="ARBA" id="ARBA00023239"/>
    </source>
</evidence>
<feature type="active site" description="Proton donor/acceptor" evidence="12">
    <location>
        <position position="140"/>
    </location>
</feature>
<evidence type="ECO:0000256" key="6">
    <source>
        <dbReference type="ARBA" id="ARBA00022605"/>
    </source>
</evidence>
<evidence type="ECO:0000256" key="8">
    <source>
        <dbReference type="ARBA" id="ARBA00023154"/>
    </source>
</evidence>
<dbReference type="PIRSF" id="PIRSF001365">
    <property type="entry name" value="DHDPS"/>
    <property type="match status" value="1"/>
</dbReference>
<accession>A0ABW3QAT0</accession>
<dbReference type="EC" id="4.3.3.7" evidence="4 12"/>
<dbReference type="SMART" id="SM01130">
    <property type="entry name" value="DHDPS"/>
    <property type="match status" value="1"/>
</dbReference>
<evidence type="ECO:0000256" key="13">
    <source>
        <dbReference type="PIRNR" id="PIRNR001365"/>
    </source>
</evidence>
<comment type="caution">
    <text evidence="14">The sequence shown here is derived from an EMBL/GenBank/DDBJ whole genome shotgun (WGS) entry which is preliminary data.</text>
</comment>
<gene>
    <name evidence="12 14" type="primary">dapA</name>
    <name evidence="14" type="ORF">ACFQ3J_23695</name>
</gene>
<protein>
    <recommendedName>
        <fullName evidence="4 12">4-hydroxy-tetrahydrodipicolinate synthase</fullName>
        <shortName evidence="12">HTPA synthase</shortName>
        <ecNumber evidence="4 12">4.3.3.7</ecNumber>
    </recommendedName>
</protein>
<keyword evidence="8 12" id="KW-0457">Lysine biosynthesis</keyword>
<dbReference type="RefSeq" id="WP_091158768.1">
    <property type="nucleotide sequence ID" value="NZ_JBHTKX010000007.1"/>
</dbReference>
<dbReference type="PANTHER" id="PTHR12128:SF66">
    <property type="entry name" value="4-HYDROXY-2-OXOGLUTARATE ALDOLASE, MITOCHONDRIAL"/>
    <property type="match status" value="1"/>
</dbReference>
<evidence type="ECO:0000256" key="2">
    <source>
        <dbReference type="ARBA" id="ARBA00005120"/>
    </source>
</evidence>
<evidence type="ECO:0000256" key="12">
    <source>
        <dbReference type="HAMAP-Rule" id="MF_00418"/>
    </source>
</evidence>
<organism evidence="14 15">
    <name type="scientific">Paenibacillus provencensis</name>
    <dbReference type="NCBI Taxonomy" id="441151"/>
    <lineage>
        <taxon>Bacteria</taxon>
        <taxon>Bacillati</taxon>
        <taxon>Bacillota</taxon>
        <taxon>Bacilli</taxon>
        <taxon>Bacillales</taxon>
        <taxon>Paenibacillaceae</taxon>
        <taxon>Paenibacillus</taxon>
    </lineage>
</organism>
<proteinExistence type="inferred from homology"/>
<evidence type="ECO:0000256" key="7">
    <source>
        <dbReference type="ARBA" id="ARBA00022915"/>
    </source>
</evidence>
<comment type="function">
    <text evidence="1 12">Catalyzes the condensation of (S)-aspartate-beta-semialdehyde [(S)-ASA] and pyruvate to 4-hydroxy-tetrahydrodipicolinate (HTPA).</text>
</comment>
<keyword evidence="5 12" id="KW-0963">Cytoplasm</keyword>
<dbReference type="InterPro" id="IPR002220">
    <property type="entry name" value="DapA-like"/>
</dbReference>
<evidence type="ECO:0000313" key="14">
    <source>
        <dbReference type="EMBL" id="MFD1131130.1"/>
    </source>
</evidence>
<evidence type="ECO:0000256" key="11">
    <source>
        <dbReference type="ARBA" id="ARBA00047836"/>
    </source>
</evidence>
<dbReference type="Gene3D" id="3.20.20.70">
    <property type="entry name" value="Aldolase class I"/>
    <property type="match status" value="1"/>
</dbReference>
<keyword evidence="7 12" id="KW-0220">Diaminopimelate biosynthesis</keyword>
<dbReference type="CDD" id="cd00950">
    <property type="entry name" value="DHDPS"/>
    <property type="match status" value="1"/>
</dbReference>
<reference evidence="15" key="1">
    <citation type="journal article" date="2019" name="Int. J. Syst. Evol. Microbiol.">
        <title>The Global Catalogue of Microorganisms (GCM) 10K type strain sequencing project: providing services to taxonomists for standard genome sequencing and annotation.</title>
        <authorList>
            <consortium name="The Broad Institute Genomics Platform"/>
            <consortium name="The Broad Institute Genome Sequencing Center for Infectious Disease"/>
            <person name="Wu L."/>
            <person name="Ma J."/>
        </authorList>
    </citation>
    <scope>NUCLEOTIDE SEQUENCE [LARGE SCALE GENOMIC DNA]</scope>
    <source>
        <strain evidence="15">CCUG 53519</strain>
    </source>
</reference>
<evidence type="ECO:0000256" key="10">
    <source>
        <dbReference type="ARBA" id="ARBA00023270"/>
    </source>
</evidence>
<comment type="caution">
    <text evidence="12">Lacks conserved residue(s) required for the propagation of feature annotation.</text>
</comment>
<comment type="pathway">
    <text evidence="2 12">Amino-acid biosynthesis; L-lysine biosynthesis via DAP pathway; (S)-tetrahydrodipicolinate from L-aspartate: step 3/4.</text>
</comment>
<dbReference type="InterPro" id="IPR005263">
    <property type="entry name" value="DapA"/>
</dbReference>